<evidence type="ECO:0000313" key="2">
    <source>
        <dbReference type="Proteomes" id="UP000499080"/>
    </source>
</evidence>
<protein>
    <submittedName>
        <fullName evidence="1">Uncharacterized protein</fullName>
    </submittedName>
</protein>
<dbReference type="AlphaFoldDB" id="A0A4Y2NPA8"/>
<accession>A0A4Y2NPA8</accession>
<keyword evidence="2" id="KW-1185">Reference proteome</keyword>
<dbReference type="EMBL" id="BGPR01009527">
    <property type="protein sequence ID" value="GBN40603.1"/>
    <property type="molecule type" value="Genomic_DNA"/>
</dbReference>
<evidence type="ECO:0000313" key="1">
    <source>
        <dbReference type="EMBL" id="GBN40603.1"/>
    </source>
</evidence>
<reference evidence="1 2" key="1">
    <citation type="journal article" date="2019" name="Sci. Rep.">
        <title>Orb-weaving spider Araneus ventricosus genome elucidates the spidroin gene catalogue.</title>
        <authorList>
            <person name="Kono N."/>
            <person name="Nakamura H."/>
            <person name="Ohtoshi R."/>
            <person name="Moran D.A.P."/>
            <person name="Shinohara A."/>
            <person name="Yoshida Y."/>
            <person name="Fujiwara M."/>
            <person name="Mori M."/>
            <person name="Tomita M."/>
            <person name="Arakawa K."/>
        </authorList>
    </citation>
    <scope>NUCLEOTIDE SEQUENCE [LARGE SCALE GENOMIC DNA]</scope>
</reference>
<name>A0A4Y2NPA8_ARAVE</name>
<comment type="caution">
    <text evidence="1">The sequence shown here is derived from an EMBL/GenBank/DDBJ whole genome shotgun (WGS) entry which is preliminary data.</text>
</comment>
<organism evidence="1 2">
    <name type="scientific">Araneus ventricosus</name>
    <name type="common">Orbweaver spider</name>
    <name type="synonym">Epeira ventricosa</name>
    <dbReference type="NCBI Taxonomy" id="182803"/>
    <lineage>
        <taxon>Eukaryota</taxon>
        <taxon>Metazoa</taxon>
        <taxon>Ecdysozoa</taxon>
        <taxon>Arthropoda</taxon>
        <taxon>Chelicerata</taxon>
        <taxon>Arachnida</taxon>
        <taxon>Araneae</taxon>
        <taxon>Araneomorphae</taxon>
        <taxon>Entelegynae</taxon>
        <taxon>Araneoidea</taxon>
        <taxon>Araneidae</taxon>
        <taxon>Araneus</taxon>
    </lineage>
</organism>
<proteinExistence type="predicted"/>
<dbReference type="Proteomes" id="UP000499080">
    <property type="component" value="Unassembled WGS sequence"/>
</dbReference>
<gene>
    <name evidence="1" type="ORF">AVEN_246536_1</name>
</gene>
<sequence>MFCNELRIITARISSYGDLVQFSYINIPISKATPDGETDLIILNHGRYPRGHSMATWSILSSPVELGDVTFLVVNVRKRDVSQPNRGYRIDPFLLKLSHLIGGRTFATSDSGVYSGTPGWEIWKDVTFPVVNVRR</sequence>